<reference evidence="1" key="1">
    <citation type="journal article" date="2015" name="Nat. Genet.">
        <title>The pineapple genome and the evolution of CAM photosynthesis.</title>
        <authorList>
            <person name="Ming R."/>
            <person name="VanBuren R."/>
            <person name="Wai C.M."/>
            <person name="Tang H."/>
            <person name="Schatz M.C."/>
            <person name="Bowers J.E."/>
            <person name="Lyons E."/>
            <person name="Wang M.L."/>
            <person name="Chen J."/>
            <person name="Biggers E."/>
            <person name="Zhang J."/>
            <person name="Huang L."/>
            <person name="Zhang L."/>
            <person name="Miao W."/>
            <person name="Zhang J."/>
            <person name="Ye Z."/>
            <person name="Miao C."/>
            <person name="Lin Z."/>
            <person name="Wang H."/>
            <person name="Zhou H."/>
            <person name="Yim W.C."/>
            <person name="Priest H.D."/>
            <person name="Zheng C."/>
            <person name="Woodhouse M."/>
            <person name="Edger P.P."/>
            <person name="Guyot R."/>
            <person name="Guo H.B."/>
            <person name="Guo H."/>
            <person name="Zheng G."/>
            <person name="Singh R."/>
            <person name="Sharma A."/>
            <person name="Min X."/>
            <person name="Zheng Y."/>
            <person name="Lee H."/>
            <person name="Gurtowski J."/>
            <person name="Sedlazeck F.J."/>
            <person name="Harkess A."/>
            <person name="McKain M.R."/>
            <person name="Liao Z."/>
            <person name="Fang J."/>
            <person name="Liu J."/>
            <person name="Zhang X."/>
            <person name="Zhang Q."/>
            <person name="Hu W."/>
            <person name="Qin Y."/>
            <person name="Wang K."/>
            <person name="Chen L.Y."/>
            <person name="Shirley N."/>
            <person name="Lin Y.R."/>
            <person name="Liu L.Y."/>
            <person name="Hernandez A.G."/>
            <person name="Wright C.L."/>
            <person name="Bulone V."/>
            <person name="Tuskan G.A."/>
            <person name="Heath K."/>
            <person name="Zee F."/>
            <person name="Moore P.H."/>
            <person name="Sunkar R."/>
            <person name="Leebens-Mack J.H."/>
            <person name="Mockler T."/>
            <person name="Bennetzen J.L."/>
            <person name="Freeling M."/>
            <person name="Sankoff D."/>
            <person name="Paterson A.H."/>
            <person name="Zhu X."/>
            <person name="Yang X."/>
            <person name="Smith J.A."/>
            <person name="Cushman J.C."/>
            <person name="Paull R.E."/>
            <person name="Yu Q."/>
        </authorList>
    </citation>
    <scope>NUCLEOTIDE SEQUENCE [LARGE SCALE GENOMIC DNA]</scope>
    <source>
        <strain evidence="1">cv. F153</strain>
    </source>
</reference>
<protein>
    <submittedName>
        <fullName evidence="2">Protein SENESCENCE-ASSOCIATED GENE 21, mitochondrial-like</fullName>
    </submittedName>
</protein>
<dbReference type="PANTHER" id="PTHR33509">
    <property type="entry name" value="LATE EMBRYOGENIS ABUNDANT PROTEIN 2-RELATED"/>
    <property type="match status" value="1"/>
</dbReference>
<dbReference type="RefSeq" id="XP_020110299.1">
    <property type="nucleotide sequence ID" value="XM_020254710.1"/>
</dbReference>
<keyword evidence="1" id="KW-1185">Reference proteome</keyword>
<name>A0A6P5GQX5_ANACO</name>
<dbReference type="OrthoDB" id="780319at2759"/>
<dbReference type="GeneID" id="109725501"/>
<dbReference type="Pfam" id="PF03242">
    <property type="entry name" value="LEA_3a"/>
    <property type="match status" value="1"/>
</dbReference>
<dbReference type="InterPro" id="IPR004926">
    <property type="entry name" value="LEA_3a"/>
</dbReference>
<proteinExistence type="predicted"/>
<accession>A0A6P5GQX5</accession>
<dbReference type="Proteomes" id="UP000515123">
    <property type="component" value="Linkage group 20"/>
</dbReference>
<dbReference type="AlphaFoldDB" id="A0A6P5GQX5"/>
<reference evidence="2" key="2">
    <citation type="submission" date="2025-08" db="UniProtKB">
        <authorList>
            <consortium name="RefSeq"/>
        </authorList>
    </citation>
    <scope>IDENTIFICATION</scope>
    <source>
        <tissue evidence="2">Leaf</tissue>
    </source>
</reference>
<evidence type="ECO:0000313" key="2">
    <source>
        <dbReference type="RefSeq" id="XP_020110299.1"/>
    </source>
</evidence>
<gene>
    <name evidence="2" type="primary">LOC109725501</name>
</gene>
<organism evidence="1 2">
    <name type="scientific">Ananas comosus</name>
    <name type="common">Pineapple</name>
    <name type="synonym">Ananas ananas</name>
    <dbReference type="NCBI Taxonomy" id="4615"/>
    <lineage>
        <taxon>Eukaryota</taxon>
        <taxon>Viridiplantae</taxon>
        <taxon>Streptophyta</taxon>
        <taxon>Embryophyta</taxon>
        <taxon>Tracheophyta</taxon>
        <taxon>Spermatophyta</taxon>
        <taxon>Magnoliopsida</taxon>
        <taxon>Liliopsida</taxon>
        <taxon>Poales</taxon>
        <taxon>Bromeliaceae</taxon>
        <taxon>Bromelioideae</taxon>
        <taxon>Ananas</taxon>
    </lineage>
</organism>
<evidence type="ECO:0000313" key="1">
    <source>
        <dbReference type="Proteomes" id="UP000515123"/>
    </source>
</evidence>
<sequence length="91" mass="9788">MSRAPINMFLSLSGRRGYAVAATREVVSSSAEKAVRTTTISGDGGGGVVAAEPKKEICWMPDPRSGNWVPENRFDEVDVAGLRAQHLSKKQ</sequence>
<dbReference type="PANTHER" id="PTHR33509:SF21">
    <property type="entry name" value="OS02G0564600 PROTEIN"/>
    <property type="match status" value="1"/>
</dbReference>